<dbReference type="AlphaFoldDB" id="A0A0A8YRR4"/>
<feature type="region of interest" description="Disordered" evidence="1">
    <location>
        <begin position="1"/>
        <end position="69"/>
    </location>
</feature>
<name>A0A0A8YRR4_ARUDO</name>
<sequence length="69" mass="8040">MTNSYNLTKQKGRGRERINKKLASSHRCIDQPVAGSSAATARGPRRRRRRRRASSGRRRSSWRSCRRRS</sequence>
<reference evidence="2" key="1">
    <citation type="submission" date="2014-09" db="EMBL/GenBank/DDBJ databases">
        <authorList>
            <person name="Magalhaes I.L.F."/>
            <person name="Oliveira U."/>
            <person name="Santos F.R."/>
            <person name="Vidigal T.H.D.A."/>
            <person name="Brescovit A.D."/>
            <person name="Santos A.J."/>
        </authorList>
    </citation>
    <scope>NUCLEOTIDE SEQUENCE</scope>
    <source>
        <tissue evidence="2">Shoot tissue taken approximately 20 cm above the soil surface</tissue>
    </source>
</reference>
<protein>
    <submittedName>
        <fullName evidence="2">Uncharacterized protein</fullName>
    </submittedName>
</protein>
<proteinExistence type="predicted"/>
<feature type="compositionally biased region" description="Basic residues" evidence="1">
    <location>
        <begin position="43"/>
        <end position="69"/>
    </location>
</feature>
<accession>A0A0A8YRR4</accession>
<reference evidence="2" key="2">
    <citation type="journal article" date="2015" name="Data Brief">
        <title>Shoot transcriptome of the giant reed, Arundo donax.</title>
        <authorList>
            <person name="Barrero R.A."/>
            <person name="Guerrero F.D."/>
            <person name="Moolhuijzen P."/>
            <person name="Goolsby J.A."/>
            <person name="Tidwell J."/>
            <person name="Bellgard S.E."/>
            <person name="Bellgard M.I."/>
        </authorList>
    </citation>
    <scope>NUCLEOTIDE SEQUENCE</scope>
    <source>
        <tissue evidence="2">Shoot tissue taken approximately 20 cm above the soil surface</tissue>
    </source>
</reference>
<evidence type="ECO:0000256" key="1">
    <source>
        <dbReference type="SAM" id="MobiDB-lite"/>
    </source>
</evidence>
<dbReference type="EMBL" id="GBRH01272813">
    <property type="protein sequence ID" value="JAD25082.1"/>
    <property type="molecule type" value="Transcribed_RNA"/>
</dbReference>
<evidence type="ECO:0000313" key="2">
    <source>
        <dbReference type="EMBL" id="JAD25082.1"/>
    </source>
</evidence>
<organism evidence="2">
    <name type="scientific">Arundo donax</name>
    <name type="common">Giant reed</name>
    <name type="synonym">Donax arundinaceus</name>
    <dbReference type="NCBI Taxonomy" id="35708"/>
    <lineage>
        <taxon>Eukaryota</taxon>
        <taxon>Viridiplantae</taxon>
        <taxon>Streptophyta</taxon>
        <taxon>Embryophyta</taxon>
        <taxon>Tracheophyta</taxon>
        <taxon>Spermatophyta</taxon>
        <taxon>Magnoliopsida</taxon>
        <taxon>Liliopsida</taxon>
        <taxon>Poales</taxon>
        <taxon>Poaceae</taxon>
        <taxon>PACMAD clade</taxon>
        <taxon>Arundinoideae</taxon>
        <taxon>Arundineae</taxon>
        <taxon>Arundo</taxon>
    </lineage>
</organism>